<dbReference type="SUPFAM" id="SSF53335">
    <property type="entry name" value="S-adenosyl-L-methionine-dependent methyltransferases"/>
    <property type="match status" value="1"/>
</dbReference>
<dbReference type="GO" id="GO:0008757">
    <property type="term" value="F:S-adenosylmethionine-dependent methyltransferase activity"/>
    <property type="evidence" value="ECO:0007669"/>
    <property type="project" value="InterPro"/>
</dbReference>
<dbReference type="InterPro" id="IPR013216">
    <property type="entry name" value="Methyltransf_11"/>
</dbReference>
<gene>
    <name evidence="5" type="ORF">DD666_08065</name>
</gene>
<feature type="domain" description="Methyltransferase type 11" evidence="4">
    <location>
        <begin position="50"/>
        <end position="138"/>
    </location>
</feature>
<proteinExistence type="inferred from homology"/>
<dbReference type="Proteomes" id="UP000264036">
    <property type="component" value="Unassembled WGS sequence"/>
</dbReference>
<name>A0A356LEF9_9BURK</name>
<evidence type="ECO:0000256" key="1">
    <source>
        <dbReference type="ARBA" id="ARBA00008361"/>
    </source>
</evidence>
<sequence length="252" mass="28091">MRKSKMSRLSRDSAQYNDRVAEHYAAYRPPLHQKILSLALPKNRRFQVGLDIGSGTGYSAIALAEYCDSVFGVEPSDAMRESARPHEKVRYLSGHGAAIPLKESSVDIITFAGSLFYINVPTLIPEIQRVCRHQGYVLAYDFEVLLEPVLTELTLTANQQSDGYDHAVNFSSVEILDEIVVRRDQIDLAISADELSHILLASPGRYAALVTTLGRRNLFDNLRKIISGKVGLTSIGINIFYSNYQLKNNESV</sequence>
<dbReference type="PANTHER" id="PTHR44942">
    <property type="entry name" value="METHYLTRANSF_11 DOMAIN-CONTAINING PROTEIN"/>
    <property type="match status" value="1"/>
</dbReference>
<keyword evidence="2 5" id="KW-0489">Methyltransferase</keyword>
<dbReference type="InterPro" id="IPR051052">
    <property type="entry name" value="Diverse_substrate_MTase"/>
</dbReference>
<comment type="caution">
    <text evidence="5">The sequence shown here is derived from an EMBL/GenBank/DDBJ whole genome shotgun (WGS) entry which is preliminary data.</text>
</comment>
<reference evidence="5 6" key="1">
    <citation type="journal article" date="2018" name="Nat. Biotechnol.">
        <title>A standardized bacterial taxonomy based on genome phylogeny substantially revises the tree of life.</title>
        <authorList>
            <person name="Parks D.H."/>
            <person name="Chuvochina M."/>
            <person name="Waite D.W."/>
            <person name="Rinke C."/>
            <person name="Skarshewski A."/>
            <person name="Chaumeil P.A."/>
            <person name="Hugenholtz P."/>
        </authorList>
    </citation>
    <scope>NUCLEOTIDE SEQUENCE [LARGE SCALE GENOMIC DNA]</scope>
    <source>
        <strain evidence="5">UBA10707</strain>
    </source>
</reference>
<organism evidence="5 6">
    <name type="scientific">Advenella kashmirensis</name>
    <dbReference type="NCBI Taxonomy" id="310575"/>
    <lineage>
        <taxon>Bacteria</taxon>
        <taxon>Pseudomonadati</taxon>
        <taxon>Pseudomonadota</taxon>
        <taxon>Betaproteobacteria</taxon>
        <taxon>Burkholderiales</taxon>
        <taxon>Alcaligenaceae</taxon>
    </lineage>
</organism>
<comment type="similarity">
    <text evidence="1">Belongs to the methyltransferase superfamily.</text>
</comment>
<dbReference type="PANTHER" id="PTHR44942:SF4">
    <property type="entry name" value="METHYLTRANSFERASE TYPE 11 DOMAIN-CONTAINING PROTEIN"/>
    <property type="match status" value="1"/>
</dbReference>
<dbReference type="InterPro" id="IPR029063">
    <property type="entry name" value="SAM-dependent_MTases_sf"/>
</dbReference>
<evidence type="ECO:0000256" key="3">
    <source>
        <dbReference type="ARBA" id="ARBA00022679"/>
    </source>
</evidence>
<accession>A0A356LEF9</accession>
<dbReference type="Gene3D" id="3.40.50.150">
    <property type="entry name" value="Vaccinia Virus protein VP39"/>
    <property type="match status" value="1"/>
</dbReference>
<dbReference type="Pfam" id="PF08241">
    <property type="entry name" value="Methyltransf_11"/>
    <property type="match status" value="1"/>
</dbReference>
<dbReference type="AlphaFoldDB" id="A0A356LEF9"/>
<evidence type="ECO:0000313" key="5">
    <source>
        <dbReference type="EMBL" id="HBP29356.1"/>
    </source>
</evidence>
<dbReference type="EMBL" id="DOEK01000020">
    <property type="protein sequence ID" value="HBP29356.1"/>
    <property type="molecule type" value="Genomic_DNA"/>
</dbReference>
<dbReference type="CDD" id="cd02440">
    <property type="entry name" value="AdoMet_MTases"/>
    <property type="match status" value="1"/>
</dbReference>
<evidence type="ECO:0000256" key="2">
    <source>
        <dbReference type="ARBA" id="ARBA00022603"/>
    </source>
</evidence>
<evidence type="ECO:0000259" key="4">
    <source>
        <dbReference type="Pfam" id="PF08241"/>
    </source>
</evidence>
<evidence type="ECO:0000313" key="6">
    <source>
        <dbReference type="Proteomes" id="UP000264036"/>
    </source>
</evidence>
<keyword evidence="3 5" id="KW-0808">Transferase</keyword>
<protein>
    <submittedName>
        <fullName evidence="5">Class I SAM-dependent methyltransferase</fullName>
    </submittedName>
</protein>
<dbReference type="GO" id="GO:0032259">
    <property type="term" value="P:methylation"/>
    <property type="evidence" value="ECO:0007669"/>
    <property type="project" value="UniProtKB-KW"/>
</dbReference>